<keyword evidence="1" id="KW-0238">DNA-binding</keyword>
<protein>
    <submittedName>
        <fullName evidence="3">XRE family transcriptional regulator</fullName>
    </submittedName>
</protein>
<name>A0A918XW22_9PROT</name>
<dbReference type="EMBL" id="BMZS01000010">
    <property type="protein sequence ID" value="GHD58368.1"/>
    <property type="molecule type" value="Genomic_DNA"/>
</dbReference>
<dbReference type="Proteomes" id="UP000630353">
    <property type="component" value="Unassembled WGS sequence"/>
</dbReference>
<feature type="domain" description="HTH cro/C1-type" evidence="2">
    <location>
        <begin position="22"/>
        <end position="76"/>
    </location>
</feature>
<dbReference type="Pfam" id="PF13560">
    <property type="entry name" value="HTH_31"/>
    <property type="match status" value="1"/>
</dbReference>
<dbReference type="GO" id="GO:0003677">
    <property type="term" value="F:DNA binding"/>
    <property type="evidence" value="ECO:0007669"/>
    <property type="project" value="UniProtKB-KW"/>
</dbReference>
<dbReference type="CDD" id="cd02209">
    <property type="entry name" value="cupin_XRE_C"/>
    <property type="match status" value="1"/>
</dbReference>
<dbReference type="PROSITE" id="PS50943">
    <property type="entry name" value="HTH_CROC1"/>
    <property type="match status" value="1"/>
</dbReference>
<dbReference type="InterPro" id="IPR013096">
    <property type="entry name" value="Cupin_2"/>
</dbReference>
<evidence type="ECO:0000259" key="2">
    <source>
        <dbReference type="PROSITE" id="PS50943"/>
    </source>
</evidence>
<reference evidence="3" key="2">
    <citation type="submission" date="2020-09" db="EMBL/GenBank/DDBJ databases">
        <authorList>
            <person name="Sun Q."/>
            <person name="Kim S."/>
        </authorList>
    </citation>
    <scope>NUCLEOTIDE SEQUENCE</scope>
    <source>
        <strain evidence="3">KCTC 42651</strain>
    </source>
</reference>
<dbReference type="InterPro" id="IPR010982">
    <property type="entry name" value="Lambda_DNA-bd_dom_sf"/>
</dbReference>
<dbReference type="CDD" id="cd00093">
    <property type="entry name" value="HTH_XRE"/>
    <property type="match status" value="1"/>
</dbReference>
<accession>A0A918XW22</accession>
<gene>
    <name evidence="3" type="ORF">GCM10017083_41230</name>
</gene>
<organism evidence="3 4">
    <name type="scientific">Thalassobaculum fulvum</name>
    <dbReference type="NCBI Taxonomy" id="1633335"/>
    <lineage>
        <taxon>Bacteria</taxon>
        <taxon>Pseudomonadati</taxon>
        <taxon>Pseudomonadota</taxon>
        <taxon>Alphaproteobacteria</taxon>
        <taxon>Rhodospirillales</taxon>
        <taxon>Thalassobaculaceae</taxon>
        <taxon>Thalassobaculum</taxon>
    </lineage>
</organism>
<dbReference type="Gene3D" id="2.60.120.10">
    <property type="entry name" value="Jelly Rolls"/>
    <property type="match status" value="1"/>
</dbReference>
<dbReference type="GO" id="GO:0005829">
    <property type="term" value="C:cytosol"/>
    <property type="evidence" value="ECO:0007669"/>
    <property type="project" value="TreeGrafter"/>
</dbReference>
<dbReference type="InterPro" id="IPR050807">
    <property type="entry name" value="TransReg_Diox_bact_type"/>
</dbReference>
<dbReference type="SUPFAM" id="SSF51182">
    <property type="entry name" value="RmlC-like cupins"/>
    <property type="match status" value="1"/>
</dbReference>
<dbReference type="GO" id="GO:0003700">
    <property type="term" value="F:DNA-binding transcription factor activity"/>
    <property type="evidence" value="ECO:0007669"/>
    <property type="project" value="TreeGrafter"/>
</dbReference>
<dbReference type="Pfam" id="PF07883">
    <property type="entry name" value="Cupin_2"/>
    <property type="match status" value="1"/>
</dbReference>
<evidence type="ECO:0000256" key="1">
    <source>
        <dbReference type="ARBA" id="ARBA00023125"/>
    </source>
</evidence>
<reference evidence="3" key="1">
    <citation type="journal article" date="2014" name="Int. J. Syst. Evol. Microbiol.">
        <title>Complete genome sequence of Corynebacterium casei LMG S-19264T (=DSM 44701T), isolated from a smear-ripened cheese.</title>
        <authorList>
            <consortium name="US DOE Joint Genome Institute (JGI-PGF)"/>
            <person name="Walter F."/>
            <person name="Albersmeier A."/>
            <person name="Kalinowski J."/>
            <person name="Ruckert C."/>
        </authorList>
    </citation>
    <scope>NUCLEOTIDE SEQUENCE</scope>
    <source>
        <strain evidence="3">KCTC 42651</strain>
    </source>
</reference>
<sequence>MTETEPERIAPERIAGVIARNVALRRHEQRLSFEQLARRAGVSKGVIVQLEQARSNPNIATLCRLASALGVAVVDLLAEDAGAAVQVVRAGEVPVLWNGPSGGTARLLAGTRGPDMLELWAWELRGGERYDGAAHAAGTREILHVVEGRLAVEVDGRRVELDPGDGMTFAGDRRHAYLAVSDRVRFTMAVHEPPAAGAPA</sequence>
<dbReference type="SUPFAM" id="SSF47413">
    <property type="entry name" value="lambda repressor-like DNA-binding domains"/>
    <property type="match status" value="1"/>
</dbReference>
<proteinExistence type="predicted"/>
<comment type="caution">
    <text evidence="3">The sequence shown here is derived from an EMBL/GenBank/DDBJ whole genome shotgun (WGS) entry which is preliminary data.</text>
</comment>
<dbReference type="AlphaFoldDB" id="A0A918XW22"/>
<dbReference type="PANTHER" id="PTHR46797:SF1">
    <property type="entry name" value="METHYLPHOSPHONATE SYNTHASE"/>
    <property type="match status" value="1"/>
</dbReference>
<keyword evidence="4" id="KW-1185">Reference proteome</keyword>
<dbReference type="SMART" id="SM00530">
    <property type="entry name" value="HTH_XRE"/>
    <property type="match status" value="1"/>
</dbReference>
<dbReference type="Gene3D" id="1.10.260.40">
    <property type="entry name" value="lambda repressor-like DNA-binding domains"/>
    <property type="match status" value="1"/>
</dbReference>
<dbReference type="InterPro" id="IPR011051">
    <property type="entry name" value="RmlC_Cupin_sf"/>
</dbReference>
<dbReference type="PANTHER" id="PTHR46797">
    <property type="entry name" value="HTH-TYPE TRANSCRIPTIONAL REGULATOR"/>
    <property type="match status" value="1"/>
</dbReference>
<evidence type="ECO:0000313" key="4">
    <source>
        <dbReference type="Proteomes" id="UP000630353"/>
    </source>
</evidence>
<dbReference type="InterPro" id="IPR001387">
    <property type="entry name" value="Cro/C1-type_HTH"/>
</dbReference>
<evidence type="ECO:0000313" key="3">
    <source>
        <dbReference type="EMBL" id="GHD58368.1"/>
    </source>
</evidence>
<dbReference type="RefSeq" id="WP_189993151.1">
    <property type="nucleotide sequence ID" value="NZ_BMZS01000010.1"/>
</dbReference>
<dbReference type="InterPro" id="IPR014710">
    <property type="entry name" value="RmlC-like_jellyroll"/>
</dbReference>